<dbReference type="Proteomes" id="UP000759103">
    <property type="component" value="Unassembled WGS sequence"/>
</dbReference>
<gene>
    <name evidence="1" type="ORF">KZ820_21025</name>
</gene>
<proteinExistence type="predicted"/>
<dbReference type="RefSeq" id="WP_219750756.1">
    <property type="nucleotide sequence ID" value="NZ_JAHXZN010000016.1"/>
</dbReference>
<accession>A0ABS7BUF7</accession>
<reference evidence="1 2" key="1">
    <citation type="submission" date="2021-07" db="EMBL/GenBank/DDBJ databases">
        <title>Sphingomonas sp.</title>
        <authorList>
            <person name="Feng G."/>
            <person name="Li J."/>
            <person name="Pan M."/>
        </authorList>
    </citation>
    <scope>NUCLEOTIDE SEQUENCE [LARGE SCALE GENOMIC DNA]</scope>
    <source>
        <strain evidence="1 2">RRHST34</strain>
    </source>
</reference>
<name>A0ABS7BUF7_9SPHN</name>
<comment type="caution">
    <text evidence="1">The sequence shown here is derived from an EMBL/GenBank/DDBJ whole genome shotgun (WGS) entry which is preliminary data.</text>
</comment>
<keyword evidence="2" id="KW-1185">Reference proteome</keyword>
<organism evidence="1 2">
    <name type="scientific">Sphingomonas citri</name>
    <dbReference type="NCBI Taxonomy" id="2862499"/>
    <lineage>
        <taxon>Bacteria</taxon>
        <taxon>Pseudomonadati</taxon>
        <taxon>Pseudomonadota</taxon>
        <taxon>Alphaproteobacteria</taxon>
        <taxon>Sphingomonadales</taxon>
        <taxon>Sphingomonadaceae</taxon>
        <taxon>Sphingomonas</taxon>
    </lineage>
</organism>
<dbReference type="EMBL" id="JAHXZN010000016">
    <property type="protein sequence ID" value="MBW6533233.1"/>
    <property type="molecule type" value="Genomic_DNA"/>
</dbReference>
<sequence length="99" mass="10890">MTFRTLQRPPVTAEQIDQLKFECRKGGAIIRVKKLDGSQRGCIRIVLVSGTREAVRAALVAMDGATSFGRPFAHPDWHFAWNGPSEVNACFPYSLKAAA</sequence>
<evidence type="ECO:0000313" key="1">
    <source>
        <dbReference type="EMBL" id="MBW6533233.1"/>
    </source>
</evidence>
<protein>
    <submittedName>
        <fullName evidence="1">Uncharacterized protein</fullName>
    </submittedName>
</protein>
<evidence type="ECO:0000313" key="2">
    <source>
        <dbReference type="Proteomes" id="UP000759103"/>
    </source>
</evidence>